<dbReference type="SUPFAM" id="SSF48371">
    <property type="entry name" value="ARM repeat"/>
    <property type="match status" value="1"/>
</dbReference>
<keyword evidence="8" id="KW-1185">Reference proteome</keyword>
<dbReference type="Proteomes" id="UP000009168">
    <property type="component" value="Unassembled WGS sequence"/>
</dbReference>
<dbReference type="InterPro" id="IPR016024">
    <property type="entry name" value="ARM-type_fold"/>
</dbReference>
<comment type="similarity">
    <text evidence="1 5">Belongs to the V-ATPase H subunit family.</text>
</comment>
<keyword evidence="2 5" id="KW-0813">Transport</keyword>
<dbReference type="OMA" id="APNENIF"/>
<dbReference type="PANTHER" id="PTHR10698:SF0">
    <property type="entry name" value="V-TYPE PROTON ATPASE SUBUNIT H"/>
    <property type="match status" value="1"/>
</dbReference>
<dbReference type="eggNOG" id="KOG2759">
    <property type="taxonomic scope" value="Eukaryota"/>
</dbReference>
<dbReference type="PANTHER" id="PTHR10698">
    <property type="entry name" value="V-TYPE PROTON ATPASE SUBUNIT H"/>
    <property type="match status" value="1"/>
</dbReference>
<dbReference type="InterPro" id="IPR011987">
    <property type="entry name" value="ATPase_V1-cplx_hsu_C"/>
</dbReference>
<evidence type="ECO:0000256" key="5">
    <source>
        <dbReference type="PIRNR" id="PIRNR032184"/>
    </source>
</evidence>
<dbReference type="STRING" id="312017.Q22W06"/>
<dbReference type="EMBL" id="GG662820">
    <property type="protein sequence ID" value="EAR89610.2"/>
    <property type="molecule type" value="Genomic_DNA"/>
</dbReference>
<keyword evidence="3 5" id="KW-0375">Hydrogen ion transport</keyword>
<evidence type="ECO:0000256" key="1">
    <source>
        <dbReference type="ARBA" id="ARBA00008613"/>
    </source>
</evidence>
<dbReference type="PIRSF" id="PIRSF032184">
    <property type="entry name" value="ATPase_V1_H"/>
    <property type="match status" value="1"/>
</dbReference>
<dbReference type="InterPro" id="IPR038497">
    <property type="entry name" value="ATPase_V1-cplx_hsu_C_sf"/>
</dbReference>
<sequence>MKRKYFNYSLVFYNRDEPLKQLQQDVEYGIQLSHLNQQISNETSTLFKKFNESDISAQRELIKNSAAVYFSTFFEILTEAYEDQKIMRYLLPTIDGIIMDNRRVLQYIVQSLSDQEPQKNWLTALNVIIHNDNNHITVTEAALRIKACIIGELDKKIYLKEQQEFLLKLLNLQNENNKCGQVEDYCLITSLAFILKQAHLVNKFIDNRGQERIYQILKKNKNDLQIMYYTLLVLWLLSFCEKSIESFLQPNLRFISSMVETIQKLSREKLIRVAFQCLKNLAEKSQQCIEVMVDCDLLKLCETLLKGNIKDKEVIDDVTFLGEILEKNIKILTSFEKYVKEINLQQLEWSPVHTEKFWKENVKKFEDNDYNLISKLCDLLDSDIPKNVAIACYDIGEFCRFHPFGRNVIERLNKKNIIMQKARDQKVDPSIRENALLALQKIMLHNWSAINK</sequence>
<evidence type="ECO:0000256" key="2">
    <source>
        <dbReference type="ARBA" id="ARBA00022448"/>
    </source>
</evidence>
<keyword evidence="4 5" id="KW-0406">Ion transport</keyword>
<dbReference type="Gene3D" id="1.25.40.150">
    <property type="entry name" value="V-type ATPase, subunit H, C-terminal domain"/>
    <property type="match status" value="1"/>
</dbReference>
<dbReference type="InParanoid" id="Q22W06"/>
<dbReference type="Pfam" id="PF03224">
    <property type="entry name" value="V-ATPase_H_N"/>
    <property type="match status" value="1"/>
</dbReference>
<comment type="subunit">
    <text evidence="5">V-ATPase is a heteromultimeric enzyme made up of two complexes: the ATP-hydrolytic V1 complex and the proton translocation V0 complex.</text>
</comment>
<dbReference type="GO" id="GO:0046961">
    <property type="term" value="F:proton-transporting ATPase activity, rotational mechanism"/>
    <property type="evidence" value="ECO:0007669"/>
    <property type="project" value="UniProtKB-UniRule"/>
</dbReference>
<dbReference type="Pfam" id="PF11698">
    <property type="entry name" value="V-ATPase_H_C"/>
    <property type="match status" value="1"/>
</dbReference>
<gene>
    <name evidence="7" type="ORF">TTHERM_00161260</name>
</gene>
<dbReference type="InterPro" id="IPR011989">
    <property type="entry name" value="ARM-like"/>
</dbReference>
<proteinExistence type="inferred from homology"/>
<dbReference type="AlphaFoldDB" id="Q22W06"/>
<evidence type="ECO:0000256" key="3">
    <source>
        <dbReference type="ARBA" id="ARBA00022781"/>
    </source>
</evidence>
<organism evidence="7 8">
    <name type="scientific">Tetrahymena thermophila (strain SB210)</name>
    <dbReference type="NCBI Taxonomy" id="312017"/>
    <lineage>
        <taxon>Eukaryota</taxon>
        <taxon>Sar</taxon>
        <taxon>Alveolata</taxon>
        <taxon>Ciliophora</taxon>
        <taxon>Intramacronucleata</taxon>
        <taxon>Oligohymenophorea</taxon>
        <taxon>Hymenostomatida</taxon>
        <taxon>Tetrahymenina</taxon>
        <taxon>Tetrahymenidae</taxon>
        <taxon>Tetrahymena</taxon>
    </lineage>
</organism>
<evidence type="ECO:0000256" key="4">
    <source>
        <dbReference type="ARBA" id="ARBA00023065"/>
    </source>
</evidence>
<dbReference type="GO" id="GO:0000221">
    <property type="term" value="C:vacuolar proton-transporting V-type ATPase, V1 domain"/>
    <property type="evidence" value="ECO:0007669"/>
    <property type="project" value="UniProtKB-UniRule"/>
</dbReference>
<dbReference type="GeneID" id="7833940"/>
<evidence type="ECO:0000313" key="8">
    <source>
        <dbReference type="Proteomes" id="UP000009168"/>
    </source>
</evidence>
<evidence type="ECO:0000259" key="6">
    <source>
        <dbReference type="Pfam" id="PF11698"/>
    </source>
</evidence>
<name>Q22W06_TETTS</name>
<comment type="function">
    <text evidence="5">Subunit of the V1 complex of vacuolar(H+)-ATPase (V-ATPase), a multisubunit enzyme composed of a peripheral complex (V1) that hydrolyzes ATP and a membrane integral complex (V0) that translocates protons. V-ATPase is responsible for acidifying and maintaining the pH of intracellular compartments.</text>
</comment>
<accession>Q22W06</accession>
<reference evidence="8" key="1">
    <citation type="journal article" date="2006" name="PLoS Biol.">
        <title>Macronuclear genome sequence of the ciliate Tetrahymena thermophila, a model eukaryote.</title>
        <authorList>
            <person name="Eisen J.A."/>
            <person name="Coyne R.S."/>
            <person name="Wu M."/>
            <person name="Wu D."/>
            <person name="Thiagarajan M."/>
            <person name="Wortman J.R."/>
            <person name="Badger J.H."/>
            <person name="Ren Q."/>
            <person name="Amedeo P."/>
            <person name="Jones K.M."/>
            <person name="Tallon L.J."/>
            <person name="Delcher A.L."/>
            <person name="Salzberg S.L."/>
            <person name="Silva J.C."/>
            <person name="Haas B.J."/>
            <person name="Majoros W.H."/>
            <person name="Farzad M."/>
            <person name="Carlton J.M."/>
            <person name="Smith R.K. Jr."/>
            <person name="Garg J."/>
            <person name="Pearlman R.E."/>
            <person name="Karrer K.M."/>
            <person name="Sun L."/>
            <person name="Manning G."/>
            <person name="Elde N.C."/>
            <person name="Turkewitz A.P."/>
            <person name="Asai D.J."/>
            <person name="Wilkes D.E."/>
            <person name="Wang Y."/>
            <person name="Cai H."/>
            <person name="Collins K."/>
            <person name="Stewart B.A."/>
            <person name="Lee S.R."/>
            <person name="Wilamowska K."/>
            <person name="Weinberg Z."/>
            <person name="Ruzzo W.L."/>
            <person name="Wloga D."/>
            <person name="Gaertig J."/>
            <person name="Frankel J."/>
            <person name="Tsao C.-C."/>
            <person name="Gorovsky M.A."/>
            <person name="Keeling P.J."/>
            <person name="Waller R.F."/>
            <person name="Patron N.J."/>
            <person name="Cherry J.M."/>
            <person name="Stover N.A."/>
            <person name="Krieger C.J."/>
            <person name="del Toro C."/>
            <person name="Ryder H.F."/>
            <person name="Williamson S.C."/>
            <person name="Barbeau R.A."/>
            <person name="Hamilton E.P."/>
            <person name="Orias E."/>
        </authorList>
    </citation>
    <scope>NUCLEOTIDE SEQUENCE [LARGE SCALE GENOMIC DNA]</scope>
    <source>
        <strain evidence="8">SB210</strain>
    </source>
</reference>
<dbReference type="InterPro" id="IPR004908">
    <property type="entry name" value="ATPase_V1-cplx_hsu"/>
</dbReference>
<dbReference type="RefSeq" id="XP_001009856.2">
    <property type="nucleotide sequence ID" value="XM_001009856.3"/>
</dbReference>
<dbReference type="Gene3D" id="1.25.10.10">
    <property type="entry name" value="Leucine-rich Repeat Variant"/>
    <property type="match status" value="1"/>
</dbReference>
<dbReference type="OrthoDB" id="10263554at2759"/>
<feature type="domain" description="ATPase V1 complex subunit H C-terminal" evidence="6">
    <location>
        <begin position="332"/>
        <end position="447"/>
    </location>
</feature>
<dbReference type="KEGG" id="tet:TTHERM_00161260"/>
<dbReference type="HOGENOM" id="CLU_621825_0_0_1"/>
<protein>
    <recommendedName>
        <fullName evidence="5">V-type proton ATPase subunit H</fullName>
    </recommendedName>
</protein>
<evidence type="ECO:0000313" key="7">
    <source>
        <dbReference type="EMBL" id="EAR89610.2"/>
    </source>
</evidence>
<dbReference type="FunCoup" id="Q22W06">
    <property type="interactions" value="274"/>
</dbReference>